<comment type="caution">
    <text evidence="1">The sequence shown here is derived from an EMBL/GenBank/DDBJ whole genome shotgun (WGS) entry which is preliminary data.</text>
</comment>
<sequence>MAYFDVSNDFGQGFNMSATGDSGFSFVQSDPSITEQLIYDQNGQAIWKCLEVL</sequence>
<dbReference type="EMBL" id="BJYU01000062">
    <property type="protein sequence ID" value="GEO16351.1"/>
    <property type="molecule type" value="Genomic_DNA"/>
</dbReference>
<dbReference type="RefSeq" id="WP_162815814.1">
    <property type="nucleotide sequence ID" value="NZ_QOIO01000053.1"/>
</dbReference>
<dbReference type="Proteomes" id="UP000321085">
    <property type="component" value="Unassembled WGS sequence"/>
</dbReference>
<gene>
    <name evidence="1" type="ORF">MAE02_40470</name>
</gene>
<reference evidence="1 2" key="1">
    <citation type="submission" date="2019-07" db="EMBL/GenBank/DDBJ databases">
        <title>Whole genome shotgun sequence of Microvirga aerophila NBRC 106136.</title>
        <authorList>
            <person name="Hosoyama A."/>
            <person name="Uohara A."/>
            <person name="Ohji S."/>
            <person name="Ichikawa N."/>
        </authorList>
    </citation>
    <scope>NUCLEOTIDE SEQUENCE [LARGE SCALE GENOMIC DNA]</scope>
    <source>
        <strain evidence="1 2">NBRC 106136</strain>
    </source>
</reference>
<protein>
    <submittedName>
        <fullName evidence="1">Uncharacterized protein</fullName>
    </submittedName>
</protein>
<evidence type="ECO:0000313" key="2">
    <source>
        <dbReference type="Proteomes" id="UP000321085"/>
    </source>
</evidence>
<accession>A0A512BWM5</accession>
<proteinExistence type="predicted"/>
<name>A0A512BWM5_9HYPH</name>
<evidence type="ECO:0000313" key="1">
    <source>
        <dbReference type="EMBL" id="GEO16351.1"/>
    </source>
</evidence>
<keyword evidence="2" id="KW-1185">Reference proteome</keyword>
<organism evidence="1 2">
    <name type="scientific">Microvirga aerophila</name>
    <dbReference type="NCBI Taxonomy" id="670291"/>
    <lineage>
        <taxon>Bacteria</taxon>
        <taxon>Pseudomonadati</taxon>
        <taxon>Pseudomonadota</taxon>
        <taxon>Alphaproteobacteria</taxon>
        <taxon>Hyphomicrobiales</taxon>
        <taxon>Methylobacteriaceae</taxon>
        <taxon>Microvirga</taxon>
    </lineage>
</organism>
<dbReference type="AlphaFoldDB" id="A0A512BWM5"/>